<evidence type="ECO:0000256" key="1">
    <source>
        <dbReference type="ARBA" id="ARBA00022801"/>
    </source>
</evidence>
<dbReference type="InterPro" id="IPR029058">
    <property type="entry name" value="AB_hydrolase_fold"/>
</dbReference>
<dbReference type="AlphaFoldDB" id="A0AAN9UB25"/>
<dbReference type="Proteomes" id="UP001320420">
    <property type="component" value="Unassembled WGS sequence"/>
</dbReference>
<reference evidence="4 5" key="1">
    <citation type="submission" date="2024-02" db="EMBL/GenBank/DDBJ databases">
        <title>De novo assembly and annotation of 12 fungi associated with fruit tree decline syndrome in Ontario, Canada.</title>
        <authorList>
            <person name="Sulman M."/>
            <person name="Ellouze W."/>
            <person name="Ilyukhin E."/>
        </authorList>
    </citation>
    <scope>NUCLEOTIDE SEQUENCE [LARGE SCALE GENOMIC DNA]</scope>
    <source>
        <strain evidence="4 5">M11/M66-122</strain>
    </source>
</reference>
<proteinExistence type="predicted"/>
<evidence type="ECO:0000256" key="2">
    <source>
        <dbReference type="SAM" id="MobiDB-lite"/>
    </source>
</evidence>
<sequence>MSQDIRVRDPEFNPAFVPDVVKVTHRDDLSLIYKVLRIAVLWPLRPHLVSYKKSYPGGSQRLYHHPQRLHGVTIKEKKASIPATSSPADYGASSAYAFSVPDRLWMYDFEPPATGFEPAVLPAPLTSANSRPGASSGPGTRRKSNAGLAADAAEAARGPHTIYYFAGGGFRAPPSSEHWKFCAQLASALSLPPLGNTPVAERAETHAHVVLVSYPLAPHSPARDSLPLLRRWLEQALAETAKTNGTVSLAGDSAGANVALSLGLWVADRIATLEGPPGLTTLTRSHTIPEEVPGYGYGEKACNSNSDDSSSSVPATVAAVADPSVLRRLRSIMAISPATDLRPGRHSASRADADARDKVLGQGAADEAATAWAKGSGTDGQSRYLSPGLADLANLRASGIRIDGVIGTADVLAHDSMVFLQRCREEEVPGRWLVWEGQMHCFPLAACYGLRESREAREWVAEVLRGEEQGNGRRRSSVTTMI</sequence>
<feature type="region of interest" description="Disordered" evidence="2">
    <location>
        <begin position="120"/>
        <end position="151"/>
    </location>
</feature>
<feature type="domain" description="Alpha/beta hydrolase fold-3" evidence="3">
    <location>
        <begin position="321"/>
        <end position="443"/>
    </location>
</feature>
<dbReference type="InterPro" id="IPR013094">
    <property type="entry name" value="AB_hydrolase_3"/>
</dbReference>
<gene>
    <name evidence="4" type="ORF">SLS62_010310</name>
</gene>
<keyword evidence="5" id="KW-1185">Reference proteome</keyword>
<dbReference type="SUPFAM" id="SSF53474">
    <property type="entry name" value="alpha/beta-Hydrolases"/>
    <property type="match status" value="1"/>
</dbReference>
<dbReference type="EMBL" id="JAKJXP020000124">
    <property type="protein sequence ID" value="KAK7744283.1"/>
    <property type="molecule type" value="Genomic_DNA"/>
</dbReference>
<protein>
    <recommendedName>
        <fullName evidence="3">Alpha/beta hydrolase fold-3 domain-containing protein</fullName>
    </recommendedName>
</protein>
<dbReference type="Pfam" id="PF07859">
    <property type="entry name" value="Abhydrolase_3"/>
    <property type="match status" value="2"/>
</dbReference>
<dbReference type="PANTHER" id="PTHR48081:SF8">
    <property type="entry name" value="ALPHA_BETA HYDROLASE FOLD-3 DOMAIN-CONTAINING PROTEIN-RELATED"/>
    <property type="match status" value="1"/>
</dbReference>
<evidence type="ECO:0000313" key="4">
    <source>
        <dbReference type="EMBL" id="KAK7744283.1"/>
    </source>
</evidence>
<keyword evidence="1" id="KW-0378">Hydrolase</keyword>
<dbReference type="Gene3D" id="3.40.50.1820">
    <property type="entry name" value="alpha/beta hydrolase"/>
    <property type="match status" value="1"/>
</dbReference>
<dbReference type="GO" id="GO:0016787">
    <property type="term" value="F:hydrolase activity"/>
    <property type="evidence" value="ECO:0007669"/>
    <property type="project" value="UniProtKB-KW"/>
</dbReference>
<comment type="caution">
    <text evidence="4">The sequence shown here is derived from an EMBL/GenBank/DDBJ whole genome shotgun (WGS) entry which is preliminary data.</text>
</comment>
<feature type="domain" description="Alpha/beta hydrolase fold-3" evidence="3">
    <location>
        <begin position="204"/>
        <end position="269"/>
    </location>
</feature>
<evidence type="ECO:0000259" key="3">
    <source>
        <dbReference type="Pfam" id="PF07859"/>
    </source>
</evidence>
<organism evidence="4 5">
    <name type="scientific">Diatrype stigma</name>
    <dbReference type="NCBI Taxonomy" id="117547"/>
    <lineage>
        <taxon>Eukaryota</taxon>
        <taxon>Fungi</taxon>
        <taxon>Dikarya</taxon>
        <taxon>Ascomycota</taxon>
        <taxon>Pezizomycotina</taxon>
        <taxon>Sordariomycetes</taxon>
        <taxon>Xylariomycetidae</taxon>
        <taxon>Xylariales</taxon>
        <taxon>Diatrypaceae</taxon>
        <taxon>Diatrype</taxon>
    </lineage>
</organism>
<name>A0AAN9UB25_9PEZI</name>
<evidence type="ECO:0000313" key="5">
    <source>
        <dbReference type="Proteomes" id="UP001320420"/>
    </source>
</evidence>
<accession>A0AAN9UB25</accession>
<dbReference type="InterPro" id="IPR050300">
    <property type="entry name" value="GDXG_lipolytic_enzyme"/>
</dbReference>
<dbReference type="PANTHER" id="PTHR48081">
    <property type="entry name" value="AB HYDROLASE SUPERFAMILY PROTEIN C4A8.06C"/>
    <property type="match status" value="1"/>
</dbReference>